<dbReference type="PATRIC" id="fig|1434110.4.peg.2638"/>
<organism evidence="1 2">
    <name type="scientific">Methanosarcina horonobensis HB-1 = JCM 15518</name>
    <dbReference type="NCBI Taxonomy" id="1434110"/>
    <lineage>
        <taxon>Archaea</taxon>
        <taxon>Methanobacteriati</taxon>
        <taxon>Methanobacteriota</taxon>
        <taxon>Stenosarchaea group</taxon>
        <taxon>Methanomicrobia</taxon>
        <taxon>Methanosarcinales</taxon>
        <taxon>Methanosarcinaceae</taxon>
        <taxon>Methanosarcina</taxon>
    </lineage>
</organism>
<reference evidence="1 2" key="1">
    <citation type="submission" date="2014-07" db="EMBL/GenBank/DDBJ databases">
        <title>Methanogenic archaea and the global carbon cycle.</title>
        <authorList>
            <person name="Henriksen J.R."/>
            <person name="Luke J."/>
            <person name="Reinhart S."/>
            <person name="Benedict M.N."/>
            <person name="Youngblut N.D."/>
            <person name="Metcalf M.E."/>
            <person name="Whitaker R.J."/>
            <person name="Metcalf W.W."/>
        </authorList>
    </citation>
    <scope>NUCLEOTIDE SEQUENCE [LARGE SCALE GENOMIC DNA]</scope>
    <source>
        <strain evidence="1 2">HB-1</strain>
    </source>
</reference>
<name>A0A0E3SG98_9EURY</name>
<dbReference type="EMBL" id="CP009516">
    <property type="protein sequence ID" value="AKB78558.1"/>
    <property type="molecule type" value="Genomic_DNA"/>
</dbReference>
<dbReference type="AlphaFoldDB" id="A0A0E3SG98"/>
<protein>
    <submittedName>
        <fullName evidence="1">Uncharacterized protein</fullName>
    </submittedName>
</protein>
<gene>
    <name evidence="1" type="ORF">MSHOH_2075</name>
</gene>
<dbReference type="KEGG" id="mhor:MSHOH_2075"/>
<evidence type="ECO:0000313" key="1">
    <source>
        <dbReference type="EMBL" id="AKB78558.1"/>
    </source>
</evidence>
<proteinExistence type="predicted"/>
<accession>A0A0E3SG98</accession>
<keyword evidence="2" id="KW-1185">Reference proteome</keyword>
<dbReference type="HOGENOM" id="CLU_2802244_0_0_2"/>
<sequence>MVLLGREISKVKVNEQISQQVERQINRQVKNKKHSIEKPERVLKALKSGIFIYLRLTTNFTHKTDFS</sequence>
<evidence type="ECO:0000313" key="2">
    <source>
        <dbReference type="Proteomes" id="UP000033101"/>
    </source>
</evidence>
<dbReference type="Proteomes" id="UP000033101">
    <property type="component" value="Chromosome"/>
</dbReference>